<evidence type="ECO:0008006" key="4">
    <source>
        <dbReference type="Google" id="ProtNLM"/>
    </source>
</evidence>
<protein>
    <recommendedName>
        <fullName evidence="4">DUF1269 domain-containing protein</fullName>
    </recommendedName>
</protein>
<keyword evidence="3" id="KW-1185">Reference proteome</keyword>
<comment type="caution">
    <text evidence="2">The sequence shown here is derived from an EMBL/GenBank/DDBJ whole genome shotgun (WGS) entry which is preliminary data.</text>
</comment>
<accession>A0A7X9X0A2</accession>
<feature type="compositionally biased region" description="Basic and acidic residues" evidence="1">
    <location>
        <begin position="9"/>
        <end position="19"/>
    </location>
</feature>
<organism evidence="2 3">
    <name type="scientific">Sphingobium psychrophilum</name>
    <dbReference type="NCBI Taxonomy" id="2728834"/>
    <lineage>
        <taxon>Bacteria</taxon>
        <taxon>Pseudomonadati</taxon>
        <taxon>Pseudomonadota</taxon>
        <taxon>Alphaproteobacteria</taxon>
        <taxon>Sphingomonadales</taxon>
        <taxon>Sphingomonadaceae</taxon>
        <taxon>Sphingobium</taxon>
    </lineage>
</organism>
<proteinExistence type="predicted"/>
<sequence length="240" mass="23772">MSDNNRSGLGHDDPNRGPLDRAANALDGHDDPNRGPLDRAANAISGESGGVNAAIGGSPSSTSGTNDATVVSAVFDTQEEAERAVSELRNAGVSDSALSVIAQKRGTLTTRDVDGEITDEEHTNVLRGILGGGALGAGLGVLALAIPGVGPLAALGAIAASAVPEALAIGAVAGAVVGTFNEVLLKHGVSEEDAAYYGDQMKSGGVLVTVTGQGSAGERARGILYRNGGHSSSRAKAAAI</sequence>
<feature type="region of interest" description="Disordered" evidence="1">
    <location>
        <begin position="1"/>
        <end position="67"/>
    </location>
</feature>
<dbReference type="PANTHER" id="PTHR36109">
    <property type="entry name" value="MEMBRANE PROTEIN-RELATED"/>
    <property type="match status" value="1"/>
</dbReference>
<dbReference type="RefSeq" id="WP_169575418.1">
    <property type="nucleotide sequence ID" value="NZ_JABBFV010000037.1"/>
</dbReference>
<dbReference type="Proteomes" id="UP000519023">
    <property type="component" value="Unassembled WGS sequence"/>
</dbReference>
<dbReference type="AlphaFoldDB" id="A0A7X9X0A2"/>
<name>A0A7X9X0A2_9SPHN</name>
<feature type="compositionally biased region" description="Basic and acidic residues" evidence="1">
    <location>
        <begin position="27"/>
        <end position="37"/>
    </location>
</feature>
<evidence type="ECO:0000313" key="2">
    <source>
        <dbReference type="EMBL" id="NML13129.1"/>
    </source>
</evidence>
<feature type="compositionally biased region" description="Polar residues" evidence="1">
    <location>
        <begin position="58"/>
        <end position="67"/>
    </location>
</feature>
<dbReference type="EMBL" id="JABBFV010000037">
    <property type="protein sequence ID" value="NML13129.1"/>
    <property type="molecule type" value="Genomic_DNA"/>
</dbReference>
<dbReference type="InterPro" id="IPR052948">
    <property type="entry name" value="Low_temp-induced_all0457"/>
</dbReference>
<dbReference type="PANTHER" id="PTHR36109:SF2">
    <property type="entry name" value="MEMBRANE PROTEIN"/>
    <property type="match status" value="1"/>
</dbReference>
<gene>
    <name evidence="2" type="ORF">HHL08_23875</name>
</gene>
<evidence type="ECO:0000313" key="3">
    <source>
        <dbReference type="Proteomes" id="UP000519023"/>
    </source>
</evidence>
<reference evidence="2 3" key="1">
    <citation type="submission" date="2020-04" db="EMBL/GenBank/DDBJ databases">
        <title>Sphingobium sp. AR-3-1 isolated from Arctic soil.</title>
        <authorList>
            <person name="Dahal R.H."/>
            <person name="Chaudhary D.K."/>
        </authorList>
    </citation>
    <scope>NUCLEOTIDE SEQUENCE [LARGE SCALE GENOMIC DNA]</scope>
    <source>
        <strain evidence="2 3">AR-3-1</strain>
    </source>
</reference>
<evidence type="ECO:0000256" key="1">
    <source>
        <dbReference type="SAM" id="MobiDB-lite"/>
    </source>
</evidence>